<dbReference type="EMBL" id="JNBR01001490">
    <property type="protein sequence ID" value="OQR86678.1"/>
    <property type="molecule type" value="Genomic_DNA"/>
</dbReference>
<feature type="transmembrane region" description="Helical" evidence="5">
    <location>
        <begin position="156"/>
        <end position="179"/>
    </location>
</feature>
<keyword evidence="2 4" id="KW-0863">Zinc-finger</keyword>
<feature type="domain" description="RING-CH-type" evidence="7">
    <location>
        <begin position="1"/>
        <end position="58"/>
    </location>
</feature>
<sequence length="216" mass="23085">MTACCYMCWDASVASELIAPCACTSYVHRACLDKWRSTSLTLDAATHCPTCRSPYDLEGLSAITHWLLGHTRVYAAAAVGSLVALLAWFVCYLDDGSRLAKSCLGQIDGGVQAALVYLAISVAVLLVAFGAMLLRAVLPFLLSDASDPQQPIVDRIIHHVVVATLVVCGLGGLVLYLVFSGKIDVFASLKAKIREQSAPRVRNLRPLASGSETMLS</sequence>
<dbReference type="OrthoDB" id="76500at2759"/>
<dbReference type="InterPro" id="IPR001841">
    <property type="entry name" value="Znf_RING"/>
</dbReference>
<dbReference type="SUPFAM" id="SSF57850">
    <property type="entry name" value="RING/U-box"/>
    <property type="match status" value="1"/>
</dbReference>
<keyword evidence="1" id="KW-0479">Metal-binding</keyword>
<keyword evidence="5" id="KW-1133">Transmembrane helix</keyword>
<dbReference type="Pfam" id="PF12906">
    <property type="entry name" value="RINGv"/>
    <property type="match status" value="1"/>
</dbReference>
<reference evidence="8 9" key="1">
    <citation type="journal article" date="2014" name="Genome Biol. Evol.">
        <title>The secreted proteins of Achlya hypogyna and Thraustotheca clavata identify the ancestral oomycete secretome and reveal gene acquisitions by horizontal gene transfer.</title>
        <authorList>
            <person name="Misner I."/>
            <person name="Blouin N."/>
            <person name="Leonard G."/>
            <person name="Richards T.A."/>
            <person name="Lane C.E."/>
        </authorList>
    </citation>
    <scope>NUCLEOTIDE SEQUENCE [LARGE SCALE GENOMIC DNA]</scope>
    <source>
        <strain evidence="8 9">ATCC 48635</strain>
    </source>
</reference>
<dbReference type="PANTHER" id="PTHR46347">
    <property type="entry name" value="RING/FYVE/PHD ZINC FINGER SUPERFAMILY PROTEIN"/>
    <property type="match status" value="1"/>
</dbReference>
<dbReference type="PROSITE" id="PS51292">
    <property type="entry name" value="ZF_RING_CH"/>
    <property type="match status" value="1"/>
</dbReference>
<dbReference type="STRING" id="1202772.A0A1V9YLT2"/>
<name>A0A1V9YLT2_ACHHY</name>
<dbReference type="PANTHER" id="PTHR46347:SF1">
    <property type="entry name" value="RING_FYVE_PHD ZINC FINGER SUPERFAMILY PROTEIN"/>
    <property type="match status" value="1"/>
</dbReference>
<protein>
    <submittedName>
        <fullName evidence="8">Uncharacterized protein</fullName>
    </submittedName>
</protein>
<gene>
    <name evidence="8" type="ORF">ACHHYP_10240</name>
</gene>
<dbReference type="Proteomes" id="UP000243579">
    <property type="component" value="Unassembled WGS sequence"/>
</dbReference>
<keyword evidence="3" id="KW-0862">Zinc</keyword>
<evidence type="ECO:0000259" key="6">
    <source>
        <dbReference type="PROSITE" id="PS50089"/>
    </source>
</evidence>
<evidence type="ECO:0000256" key="1">
    <source>
        <dbReference type="ARBA" id="ARBA00022723"/>
    </source>
</evidence>
<evidence type="ECO:0000313" key="8">
    <source>
        <dbReference type="EMBL" id="OQR86678.1"/>
    </source>
</evidence>
<dbReference type="Gene3D" id="3.30.40.10">
    <property type="entry name" value="Zinc/RING finger domain, C3HC4 (zinc finger)"/>
    <property type="match status" value="1"/>
</dbReference>
<dbReference type="PROSITE" id="PS50089">
    <property type="entry name" value="ZF_RING_2"/>
    <property type="match status" value="1"/>
</dbReference>
<keyword evidence="5" id="KW-0812">Transmembrane</keyword>
<dbReference type="InterPro" id="IPR011016">
    <property type="entry name" value="Znf_RING-CH"/>
</dbReference>
<proteinExistence type="predicted"/>
<dbReference type="InterPro" id="IPR013083">
    <property type="entry name" value="Znf_RING/FYVE/PHD"/>
</dbReference>
<evidence type="ECO:0000256" key="4">
    <source>
        <dbReference type="PROSITE-ProRule" id="PRU00175"/>
    </source>
</evidence>
<dbReference type="GO" id="GO:0008270">
    <property type="term" value="F:zinc ion binding"/>
    <property type="evidence" value="ECO:0007669"/>
    <property type="project" value="UniProtKB-KW"/>
</dbReference>
<accession>A0A1V9YLT2</accession>
<organism evidence="8 9">
    <name type="scientific">Achlya hypogyna</name>
    <name type="common">Oomycete</name>
    <name type="synonym">Protoachlya hypogyna</name>
    <dbReference type="NCBI Taxonomy" id="1202772"/>
    <lineage>
        <taxon>Eukaryota</taxon>
        <taxon>Sar</taxon>
        <taxon>Stramenopiles</taxon>
        <taxon>Oomycota</taxon>
        <taxon>Saprolegniomycetes</taxon>
        <taxon>Saprolegniales</taxon>
        <taxon>Achlyaceae</taxon>
        <taxon>Achlya</taxon>
    </lineage>
</organism>
<feature type="transmembrane region" description="Helical" evidence="5">
    <location>
        <begin position="73"/>
        <end position="93"/>
    </location>
</feature>
<feature type="transmembrane region" description="Helical" evidence="5">
    <location>
        <begin position="114"/>
        <end position="136"/>
    </location>
</feature>
<evidence type="ECO:0000256" key="5">
    <source>
        <dbReference type="SAM" id="Phobius"/>
    </source>
</evidence>
<comment type="caution">
    <text evidence="8">The sequence shown here is derived from an EMBL/GenBank/DDBJ whole genome shotgun (WGS) entry which is preliminary data.</text>
</comment>
<keyword evidence="9" id="KW-1185">Reference proteome</keyword>
<evidence type="ECO:0000256" key="2">
    <source>
        <dbReference type="ARBA" id="ARBA00022771"/>
    </source>
</evidence>
<dbReference type="AlphaFoldDB" id="A0A1V9YLT2"/>
<keyword evidence="5" id="KW-0472">Membrane</keyword>
<feature type="domain" description="RING-type" evidence="6">
    <location>
        <begin position="5"/>
        <end position="52"/>
    </location>
</feature>
<evidence type="ECO:0000259" key="7">
    <source>
        <dbReference type="PROSITE" id="PS51292"/>
    </source>
</evidence>
<evidence type="ECO:0000313" key="9">
    <source>
        <dbReference type="Proteomes" id="UP000243579"/>
    </source>
</evidence>
<evidence type="ECO:0000256" key="3">
    <source>
        <dbReference type="ARBA" id="ARBA00022833"/>
    </source>
</evidence>
<dbReference type="SMART" id="SM00744">
    <property type="entry name" value="RINGv"/>
    <property type="match status" value="1"/>
</dbReference>